<dbReference type="InterPro" id="IPR036514">
    <property type="entry name" value="SGNH_hydro_sf"/>
</dbReference>
<dbReference type="InterPro" id="IPR001087">
    <property type="entry name" value="GDSL"/>
</dbReference>
<comment type="caution">
    <text evidence="2">The sequence shown here is derived from an EMBL/GenBank/DDBJ whole genome shotgun (WGS) entry which is preliminary data.</text>
</comment>
<dbReference type="InterPro" id="IPR050592">
    <property type="entry name" value="GDSL_lipolytic_enzyme"/>
</dbReference>
<dbReference type="Gene3D" id="3.40.50.1110">
    <property type="entry name" value="SGNH hydrolase"/>
    <property type="match status" value="1"/>
</dbReference>
<dbReference type="PANTHER" id="PTHR45642">
    <property type="entry name" value="GDSL ESTERASE/LIPASE EXL3"/>
    <property type="match status" value="1"/>
</dbReference>
<name>A0AAN8W088_9MAGN</name>
<comment type="similarity">
    <text evidence="1">Belongs to the 'GDSL' lipolytic enzyme family.</text>
</comment>
<dbReference type="CDD" id="cd01837">
    <property type="entry name" value="SGNH_plant_lipase_like"/>
    <property type="match status" value="1"/>
</dbReference>
<dbReference type="EMBL" id="JBAMMX010000005">
    <property type="protein sequence ID" value="KAK6939321.1"/>
    <property type="molecule type" value="Genomic_DNA"/>
</dbReference>
<keyword evidence="3" id="KW-1185">Reference proteome</keyword>
<dbReference type="GO" id="GO:0016788">
    <property type="term" value="F:hydrolase activity, acting on ester bonds"/>
    <property type="evidence" value="ECO:0007669"/>
    <property type="project" value="InterPro"/>
</dbReference>
<reference evidence="2 3" key="1">
    <citation type="submission" date="2023-12" db="EMBL/GenBank/DDBJ databases">
        <title>A high-quality genome assembly for Dillenia turbinata (Dilleniales).</title>
        <authorList>
            <person name="Chanderbali A."/>
        </authorList>
    </citation>
    <scope>NUCLEOTIDE SEQUENCE [LARGE SCALE GENOMIC DNA]</scope>
    <source>
        <strain evidence="2">LSX21</strain>
        <tissue evidence="2">Leaf</tissue>
    </source>
</reference>
<gene>
    <name evidence="2" type="ORF">RJ641_028852</name>
</gene>
<proteinExistence type="inferred from homology"/>
<accession>A0AAN8W088</accession>
<evidence type="ECO:0000313" key="2">
    <source>
        <dbReference type="EMBL" id="KAK6939321.1"/>
    </source>
</evidence>
<protein>
    <submittedName>
        <fullName evidence="2">GDSL lipase/esterase</fullName>
    </submittedName>
</protein>
<sequence length="363" mass="39760">MSKGQVNMTGFFVGCYVITLLVLLFGASEAVIKLPPNISLPALIAFGDSIVDPGNNNGLTTVAKSNFYPYGKDFEGGRPTGRFSNGKIPTDLIAEELGIKDLVPAYLDPALQIEDLATGVSFASGAAGYDPLTSAIPSVISMSGQFNLFKEYKSKIKSYFGEERTNFIIENALYVVVAGSDDITNTYYAVPFRRAHYDINSYTDLMINKAVGFYKDLYGEGARRIAVFGAPPLGCLPSQRTLAGGLNRVCVEEYNAAAQLFNSKLSPQLKSLTNQLPNSRIVYIDIYSPLLDLIQNPSKNGFEVVDKGCCGTGNIEASILCNKFTPPCMDASKHVFWDSYHPTERAYQVIIKRILPQYLNSFF</sequence>
<dbReference type="FunFam" id="3.40.50.1110:FF:000003">
    <property type="entry name" value="GDSL esterase/lipase APG"/>
    <property type="match status" value="1"/>
</dbReference>
<organism evidence="2 3">
    <name type="scientific">Dillenia turbinata</name>
    <dbReference type="NCBI Taxonomy" id="194707"/>
    <lineage>
        <taxon>Eukaryota</taxon>
        <taxon>Viridiplantae</taxon>
        <taxon>Streptophyta</taxon>
        <taxon>Embryophyta</taxon>
        <taxon>Tracheophyta</taxon>
        <taxon>Spermatophyta</taxon>
        <taxon>Magnoliopsida</taxon>
        <taxon>eudicotyledons</taxon>
        <taxon>Gunneridae</taxon>
        <taxon>Pentapetalae</taxon>
        <taxon>Dilleniales</taxon>
        <taxon>Dilleniaceae</taxon>
        <taxon>Dillenia</taxon>
    </lineage>
</organism>
<dbReference type="Proteomes" id="UP001370490">
    <property type="component" value="Unassembled WGS sequence"/>
</dbReference>
<dbReference type="Pfam" id="PF00657">
    <property type="entry name" value="Lipase_GDSL"/>
    <property type="match status" value="1"/>
</dbReference>
<dbReference type="InterPro" id="IPR035669">
    <property type="entry name" value="SGNH_plant_lipase-like"/>
</dbReference>
<dbReference type="PROSITE" id="PS51257">
    <property type="entry name" value="PROKAR_LIPOPROTEIN"/>
    <property type="match status" value="1"/>
</dbReference>
<evidence type="ECO:0000313" key="3">
    <source>
        <dbReference type="Proteomes" id="UP001370490"/>
    </source>
</evidence>
<dbReference type="AlphaFoldDB" id="A0AAN8W088"/>
<dbReference type="PANTHER" id="PTHR45642:SF95">
    <property type="entry name" value="GDSL-LIKE LIPASE_ACYLHYDROLASE FAMILY PROTEIN, EXPRESSED"/>
    <property type="match status" value="1"/>
</dbReference>
<dbReference type="SUPFAM" id="SSF52266">
    <property type="entry name" value="SGNH hydrolase"/>
    <property type="match status" value="1"/>
</dbReference>
<evidence type="ECO:0000256" key="1">
    <source>
        <dbReference type="ARBA" id="ARBA00008668"/>
    </source>
</evidence>